<gene>
    <name evidence="1" type="ORF">CAFE_00710</name>
    <name evidence="2" type="ORF">HCR03_04380</name>
</gene>
<dbReference type="EMBL" id="CP060286">
    <property type="protein sequence ID" value="QNK41512.1"/>
    <property type="molecule type" value="Genomic_DNA"/>
</dbReference>
<accession>A0A7G8TD21</accession>
<reference evidence="1 3" key="1">
    <citation type="submission" date="2019-09" db="EMBL/GenBank/DDBJ databases">
        <title>Genome sequence of Clostridium sp. EA1.</title>
        <authorList>
            <person name="Poehlein A."/>
            <person name="Bengelsdorf F.R."/>
            <person name="Daniel R."/>
        </authorList>
    </citation>
    <scope>NUCLEOTIDE SEQUENCE [LARGE SCALE GENOMIC DNA]</scope>
    <source>
        <strain evidence="1 3">EA1</strain>
    </source>
</reference>
<sequence length="67" mass="6978">MSRNDYGTKLVLAATAFALDISRELSADEMNVLGAFLNVVGDQLSLMAASEVSEPLFGQNGNGKDGG</sequence>
<organism evidence="1 3">
    <name type="scientific">Caproicibacter fermentans</name>
    <dbReference type="NCBI Taxonomy" id="2576756"/>
    <lineage>
        <taxon>Bacteria</taxon>
        <taxon>Bacillati</taxon>
        <taxon>Bacillota</taxon>
        <taxon>Clostridia</taxon>
        <taxon>Eubacteriales</taxon>
        <taxon>Acutalibacteraceae</taxon>
        <taxon>Caproicibacter</taxon>
    </lineage>
</organism>
<dbReference type="Proteomes" id="UP000515909">
    <property type="component" value="Chromosome"/>
</dbReference>
<reference evidence="2 4" key="2">
    <citation type="submission" date="2020-08" db="EMBL/GenBank/DDBJ databases">
        <title>The isolate Caproiciproducens sp. 7D4C2 produces n-caproate at mildly acidic conditions from hexoses: genome and rBOX comparison with related strains and chain-elongating bacteria.</title>
        <authorList>
            <person name="Esquivel-Elizondo S."/>
            <person name="Bagci C."/>
            <person name="Temovska M."/>
            <person name="Jeon B.S."/>
            <person name="Bessarab I."/>
            <person name="Williams R.B.H."/>
            <person name="Huson D.H."/>
            <person name="Angenent L.T."/>
        </authorList>
    </citation>
    <scope>NUCLEOTIDE SEQUENCE [LARGE SCALE GENOMIC DNA]</scope>
    <source>
        <strain evidence="2 4">7D4C2</strain>
    </source>
</reference>
<dbReference type="OrthoDB" id="9912874at2"/>
<keyword evidence="3" id="KW-1185">Reference proteome</keyword>
<accession>A0A6N8HV10</accession>
<protein>
    <submittedName>
        <fullName evidence="1">Uncharacterized protein</fullName>
    </submittedName>
</protein>
<dbReference type="AlphaFoldDB" id="A0A6N8HV10"/>
<dbReference type="KEGG" id="cfem:HCR03_04380"/>
<name>A0A6N8HV10_9FIRM</name>
<dbReference type="Proteomes" id="UP000469440">
    <property type="component" value="Unassembled WGS sequence"/>
</dbReference>
<evidence type="ECO:0000313" key="1">
    <source>
        <dbReference type="EMBL" id="MVB09415.1"/>
    </source>
</evidence>
<evidence type="ECO:0000313" key="3">
    <source>
        <dbReference type="Proteomes" id="UP000469440"/>
    </source>
</evidence>
<dbReference type="RefSeq" id="WP_066643313.1">
    <property type="nucleotide sequence ID" value="NZ_CP060286.1"/>
</dbReference>
<evidence type="ECO:0000313" key="2">
    <source>
        <dbReference type="EMBL" id="QNK41512.1"/>
    </source>
</evidence>
<dbReference type="EMBL" id="VWXL01000003">
    <property type="protein sequence ID" value="MVB09415.1"/>
    <property type="molecule type" value="Genomic_DNA"/>
</dbReference>
<proteinExistence type="predicted"/>
<evidence type="ECO:0000313" key="4">
    <source>
        <dbReference type="Proteomes" id="UP000515909"/>
    </source>
</evidence>